<dbReference type="Gene3D" id="2.130.10.10">
    <property type="entry name" value="YVTN repeat-like/Quinoprotein amine dehydrogenase"/>
    <property type="match status" value="1"/>
</dbReference>
<dbReference type="InParanoid" id="A0A286UNX3"/>
<evidence type="ECO:0000256" key="2">
    <source>
        <dbReference type="ARBA" id="ARBA00022448"/>
    </source>
</evidence>
<accession>A0A286UNX3</accession>
<dbReference type="EMBL" id="NBII01000003">
    <property type="protein sequence ID" value="PAV21278.1"/>
    <property type="molecule type" value="Genomic_DNA"/>
</dbReference>
<dbReference type="Pfam" id="PF10168">
    <property type="entry name" value="Nup88"/>
    <property type="match status" value="2"/>
</dbReference>
<dbReference type="Proteomes" id="UP000217199">
    <property type="component" value="Unassembled WGS sequence"/>
</dbReference>
<dbReference type="OrthoDB" id="341482at2759"/>
<dbReference type="GO" id="GO:0006606">
    <property type="term" value="P:protein import into nucleus"/>
    <property type="evidence" value="ECO:0007669"/>
    <property type="project" value="TreeGrafter"/>
</dbReference>
<dbReference type="SUPFAM" id="SSF50978">
    <property type="entry name" value="WD40 repeat-like"/>
    <property type="match status" value="1"/>
</dbReference>
<keyword evidence="5" id="KW-0811">Translocation</keyword>
<dbReference type="AlphaFoldDB" id="A0A286UNX3"/>
<evidence type="ECO:0000256" key="8">
    <source>
        <dbReference type="SAM" id="MobiDB-lite"/>
    </source>
</evidence>
<comment type="subcellular location">
    <subcellularLocation>
        <location evidence="1">Nucleus</location>
        <location evidence="1">Nuclear pore complex</location>
    </subcellularLocation>
</comment>
<dbReference type="GO" id="GO:0000055">
    <property type="term" value="P:ribosomal large subunit export from nucleus"/>
    <property type="evidence" value="ECO:0007669"/>
    <property type="project" value="InterPro"/>
</dbReference>
<evidence type="ECO:0000256" key="1">
    <source>
        <dbReference type="ARBA" id="ARBA00004567"/>
    </source>
</evidence>
<keyword evidence="6" id="KW-0906">Nuclear pore complex</keyword>
<keyword evidence="2" id="KW-0813">Transport</keyword>
<gene>
    <name evidence="9" type="ORF">PNOK_0390500</name>
</gene>
<evidence type="ECO:0000256" key="6">
    <source>
        <dbReference type="ARBA" id="ARBA00023132"/>
    </source>
</evidence>
<dbReference type="GO" id="GO:0005643">
    <property type="term" value="C:nuclear pore"/>
    <property type="evidence" value="ECO:0007669"/>
    <property type="project" value="UniProtKB-SubCell"/>
</dbReference>
<dbReference type="InterPro" id="IPR037700">
    <property type="entry name" value="NUP88/NUP82"/>
</dbReference>
<organism evidence="9 10">
    <name type="scientific">Pyrrhoderma noxium</name>
    <dbReference type="NCBI Taxonomy" id="2282107"/>
    <lineage>
        <taxon>Eukaryota</taxon>
        <taxon>Fungi</taxon>
        <taxon>Dikarya</taxon>
        <taxon>Basidiomycota</taxon>
        <taxon>Agaricomycotina</taxon>
        <taxon>Agaricomycetes</taxon>
        <taxon>Hymenochaetales</taxon>
        <taxon>Hymenochaetaceae</taxon>
        <taxon>Pyrrhoderma</taxon>
    </lineage>
</organism>
<proteinExistence type="predicted"/>
<dbReference type="FunCoup" id="A0A286UNX3">
    <property type="interactions" value="19"/>
</dbReference>
<dbReference type="InterPro" id="IPR019321">
    <property type="entry name" value="Nucleoporin_Nup88"/>
</dbReference>
<reference evidence="9 10" key="1">
    <citation type="journal article" date="2017" name="Mol. Ecol.">
        <title>Comparative and population genomic landscape of Phellinus noxius: A hypervariable fungus causing root rot in trees.</title>
        <authorList>
            <person name="Chung C.L."/>
            <person name="Lee T.J."/>
            <person name="Akiba M."/>
            <person name="Lee H.H."/>
            <person name="Kuo T.H."/>
            <person name="Liu D."/>
            <person name="Ke H.M."/>
            <person name="Yokoi T."/>
            <person name="Roa M.B."/>
            <person name="Lu M.J."/>
            <person name="Chang Y.Y."/>
            <person name="Ann P.J."/>
            <person name="Tsai J.N."/>
            <person name="Chen C.Y."/>
            <person name="Tzean S.S."/>
            <person name="Ota Y."/>
            <person name="Hattori T."/>
            <person name="Sahashi N."/>
            <person name="Liou R.F."/>
            <person name="Kikuchi T."/>
            <person name="Tsai I.J."/>
        </authorList>
    </citation>
    <scope>NUCLEOTIDE SEQUENCE [LARGE SCALE GENOMIC DNA]</scope>
    <source>
        <strain evidence="9 10">FFPRI411160</strain>
    </source>
</reference>
<dbReference type="InterPro" id="IPR036322">
    <property type="entry name" value="WD40_repeat_dom_sf"/>
</dbReference>
<evidence type="ECO:0000256" key="5">
    <source>
        <dbReference type="ARBA" id="ARBA00023010"/>
    </source>
</evidence>
<evidence type="ECO:0000256" key="7">
    <source>
        <dbReference type="ARBA" id="ARBA00023242"/>
    </source>
</evidence>
<sequence length="843" mass="93231">MAAEVDWNALLDEHPIFSKAASSSDKTSLPLLTTIQRKASHDGGSSNGNNVSPSNRRQVMCMKDADMIITCGSEIRMTSLSDVKVSGGSQKTYKILHTPNLDFEINQICLSPNKRLLAVAGAYHVAIVVLPRSGYSKLVTSRVDCKSLLIGQYYHNLSSSPVSKIDWHPWGEAGSTLLVMTVDGRLREYDVSIDPDEPRKTMNLVSEKKTNGFSASDDSERDVASFTFGKGKADWGPLTLYVLMKSGDIYAICPYVPENASIPSSYLQALECFVSAKEEFVAENNGVIDESFSTIYDYQRKYINALLKQAPAGASLSSPYNLVSIHAPKSHAGEPARQGPFLLQPAPPDLKDSPCSVATDIMYLTLGSAFAEPDGEDMESSSSISSERLGALLVGFQDGRVDVYLDVEKIEAKWETQTITTGLPMFSVYETIDLGTLSQLEGMSDEAKMEILEKNNVTFYPDPIHNDTIYAYHAFGVHVLNLSPIFQHLAAAIKEENEDAVNKLMQKSANTSVQAIVNTYSVQSHKSDHVAAVAVPNDVYLSYSIFILTSSMQMVPFNLNLRTESLVPPDILEKTCDNSELPPLPPSNGPPAYTCLLTTHPLSIPPILERPLGLPTIAKLAVPKSHSIKSEIVLTPETLRYLANVSERIAGEIHEVHLAGHHIKSYADLLRQEFDRQQKRLADVLARTQALVGPRKAYVLEYEKRVQENQKVLLARMDKVLQTLIKKASPELNEHETRWFNELQRMKAQVLGVGKHDSQSLKYRVRQLSADYNRILPALKELAKKEAERKALEAEKNGGAGHSYVKAYEQLSKKESQKLSKAVKQIEALASKLEIRDLNPPSE</sequence>
<feature type="compositionally biased region" description="Low complexity" evidence="8">
    <location>
        <begin position="43"/>
        <end position="55"/>
    </location>
</feature>
<dbReference type="GO" id="GO:0017056">
    <property type="term" value="F:structural constituent of nuclear pore"/>
    <property type="evidence" value="ECO:0007669"/>
    <property type="project" value="InterPro"/>
</dbReference>
<dbReference type="GO" id="GO:0006406">
    <property type="term" value="P:mRNA export from nucleus"/>
    <property type="evidence" value="ECO:0007669"/>
    <property type="project" value="TreeGrafter"/>
</dbReference>
<name>A0A286UNX3_9AGAM</name>
<keyword evidence="4" id="KW-0653">Protein transport</keyword>
<comment type="caution">
    <text evidence="9">The sequence shown here is derived from an EMBL/GenBank/DDBJ whole genome shotgun (WGS) entry which is preliminary data.</text>
</comment>
<protein>
    <submittedName>
        <fullName evidence="9">Uncharacterized protein</fullName>
    </submittedName>
</protein>
<dbReference type="PANTHER" id="PTHR13257:SF0">
    <property type="entry name" value="NUCLEAR PORE COMPLEX PROTEIN NUP88"/>
    <property type="match status" value="1"/>
</dbReference>
<keyword evidence="10" id="KW-1185">Reference proteome</keyword>
<evidence type="ECO:0000256" key="3">
    <source>
        <dbReference type="ARBA" id="ARBA00022816"/>
    </source>
</evidence>
<keyword evidence="3" id="KW-0509">mRNA transport</keyword>
<dbReference type="GO" id="GO:0000056">
    <property type="term" value="P:ribosomal small subunit export from nucleus"/>
    <property type="evidence" value="ECO:0007669"/>
    <property type="project" value="InterPro"/>
</dbReference>
<dbReference type="STRING" id="2282107.A0A286UNX3"/>
<keyword evidence="7" id="KW-0539">Nucleus</keyword>
<dbReference type="InterPro" id="IPR015943">
    <property type="entry name" value="WD40/YVTN_repeat-like_dom_sf"/>
</dbReference>
<dbReference type="PANTHER" id="PTHR13257">
    <property type="entry name" value="NUCLEOPORIN NUP84-RELATED"/>
    <property type="match status" value="1"/>
</dbReference>
<feature type="region of interest" description="Disordered" evidence="8">
    <location>
        <begin position="37"/>
        <end position="56"/>
    </location>
</feature>
<evidence type="ECO:0000313" key="10">
    <source>
        <dbReference type="Proteomes" id="UP000217199"/>
    </source>
</evidence>
<evidence type="ECO:0000256" key="4">
    <source>
        <dbReference type="ARBA" id="ARBA00022927"/>
    </source>
</evidence>
<evidence type="ECO:0000313" key="9">
    <source>
        <dbReference type="EMBL" id="PAV21278.1"/>
    </source>
</evidence>